<accession>A0ACC0EZU9</accession>
<gene>
    <name evidence="1" type="ORF">MJO28_000037</name>
</gene>
<organism evidence="1 2">
    <name type="scientific">Puccinia striiformis f. sp. tritici</name>
    <dbReference type="NCBI Taxonomy" id="168172"/>
    <lineage>
        <taxon>Eukaryota</taxon>
        <taxon>Fungi</taxon>
        <taxon>Dikarya</taxon>
        <taxon>Basidiomycota</taxon>
        <taxon>Pucciniomycotina</taxon>
        <taxon>Pucciniomycetes</taxon>
        <taxon>Pucciniales</taxon>
        <taxon>Pucciniaceae</taxon>
        <taxon>Puccinia</taxon>
    </lineage>
</organism>
<comment type="caution">
    <text evidence="1">The sequence shown here is derived from an EMBL/GenBank/DDBJ whole genome shotgun (WGS) entry which is preliminary data.</text>
</comment>
<proteinExistence type="predicted"/>
<evidence type="ECO:0000313" key="2">
    <source>
        <dbReference type="Proteomes" id="UP001060170"/>
    </source>
</evidence>
<dbReference type="Proteomes" id="UP001060170">
    <property type="component" value="Chromosome 1"/>
</dbReference>
<reference evidence="2" key="1">
    <citation type="journal article" date="2018" name="BMC Genomics">
        <title>Genomic insights into host adaptation between the wheat stripe rust pathogen (Puccinia striiformis f. sp. tritici) and the barley stripe rust pathogen (Puccinia striiformis f. sp. hordei).</title>
        <authorList>
            <person name="Xia C."/>
            <person name="Wang M."/>
            <person name="Yin C."/>
            <person name="Cornejo O.E."/>
            <person name="Hulbert S.H."/>
            <person name="Chen X."/>
        </authorList>
    </citation>
    <scope>NUCLEOTIDE SEQUENCE [LARGE SCALE GENOMIC DNA]</scope>
    <source>
        <strain evidence="2">93-210</strain>
    </source>
</reference>
<dbReference type="EMBL" id="CM045865">
    <property type="protein sequence ID" value="KAI7961943.1"/>
    <property type="molecule type" value="Genomic_DNA"/>
</dbReference>
<evidence type="ECO:0000313" key="1">
    <source>
        <dbReference type="EMBL" id="KAI7961943.1"/>
    </source>
</evidence>
<keyword evidence="2" id="KW-1185">Reference proteome</keyword>
<reference evidence="1 2" key="3">
    <citation type="journal article" date="2022" name="Microbiol. Spectr.">
        <title>Folding features and dynamics of 3D genome architecture in plant fungal pathogens.</title>
        <authorList>
            <person name="Xia C."/>
        </authorList>
    </citation>
    <scope>NUCLEOTIDE SEQUENCE [LARGE SCALE GENOMIC DNA]</scope>
    <source>
        <strain evidence="1 2">93-210</strain>
    </source>
</reference>
<protein>
    <submittedName>
        <fullName evidence="1">Uncharacterized protein</fullName>
    </submittedName>
</protein>
<sequence>MQRCIPTHYLPRLAASTPVPDNECSGEECFNANLGVEFGIPNIWKTVVIFKLQRGKEGVSEGPAISSAKISPAESPP</sequence>
<reference evidence="2" key="2">
    <citation type="journal article" date="2018" name="Mol. Plant Microbe Interact.">
        <title>Genome sequence resources for the wheat stripe rust pathogen (Puccinia striiformis f. sp. tritici) and the barley stripe rust pathogen (Puccinia striiformis f. sp. hordei).</title>
        <authorList>
            <person name="Xia C."/>
            <person name="Wang M."/>
            <person name="Yin C."/>
            <person name="Cornejo O.E."/>
            <person name="Hulbert S.H."/>
            <person name="Chen X."/>
        </authorList>
    </citation>
    <scope>NUCLEOTIDE SEQUENCE [LARGE SCALE GENOMIC DNA]</scope>
    <source>
        <strain evidence="2">93-210</strain>
    </source>
</reference>
<name>A0ACC0EZU9_9BASI</name>